<evidence type="ECO:0000313" key="6">
    <source>
        <dbReference type="Proteomes" id="UP000027936"/>
    </source>
</evidence>
<dbReference type="InterPro" id="IPR025110">
    <property type="entry name" value="AMP-bd_C"/>
</dbReference>
<dbReference type="InterPro" id="IPR000873">
    <property type="entry name" value="AMP-dep_synth/lig_dom"/>
</dbReference>
<evidence type="ECO:0000256" key="2">
    <source>
        <dbReference type="ARBA" id="ARBA00022598"/>
    </source>
</evidence>
<comment type="caution">
    <text evidence="5">The sequence shown here is derived from an EMBL/GenBank/DDBJ whole genome shotgun (WGS) entry which is preliminary data.</text>
</comment>
<sequence>MKDNGVDMIKGARAAFMKSQSNFSVNQLLNAAASSHPDKEVIVDGKTRMTYEELKEDVKNLACGLSKLGIGEGDRVAVGLPNWYEIVVIYFALAKIGAILVPFNYRLRMAEAEHILRNSGAKALFLPEEFDRLNQYEQFINIKNHLSSLEYLLSVRFEKENTISYQKLLEMGMQEEIDEIEIDSDNDIYTILYTSGTTGKPKGAMLTHKNIVETAVVTADWMQCSSEDVFLMSMPLYHAMGINFLFRVIVSNASLILMDKYKPEHALSLIESEKVTVHPGVPTMFILELNHPMFSSFDLSSLRTGEIGGSSCPIEIVHRIRTEMNCNILVGYGLTETSPTLTLTTFENDDTIRSETVGKPLPGVEIKIVDDFGNEIGKDKVGELVCRSFGVMKGYYAMHEKTREAIDGDGWFYTGDLAILDEEGYIRIIGRKQEVIKKDGFKIYPQEIEETFLTHPNVAEAAMIGMPDSEVGEMSYACLRLRRGSKNSEEELKDFIKNKLADYKVPDKIIFMEHFPRTATGKIRKIDLQCQIKSVIL</sequence>
<dbReference type="FunFam" id="3.30.300.30:FF:000008">
    <property type="entry name" value="2,3-dihydroxybenzoate-AMP ligase"/>
    <property type="match status" value="1"/>
</dbReference>
<reference evidence="5 6" key="1">
    <citation type="submission" date="2014-04" db="EMBL/GenBank/DDBJ databases">
        <title>Draft genome sequence of Bacillus azotoformans MEV2011, a (co-) denitrifying strain unable to grow in the presence of oxygen.</title>
        <authorList>
            <person name="Nielsen M."/>
            <person name="Schreiber L."/>
            <person name="Finster K."/>
            <person name="Schramm A."/>
        </authorList>
    </citation>
    <scope>NUCLEOTIDE SEQUENCE [LARGE SCALE GENOMIC DNA]</scope>
    <source>
        <strain evidence="5 6">MEV2011</strain>
    </source>
</reference>
<dbReference type="Pfam" id="PF00501">
    <property type="entry name" value="AMP-binding"/>
    <property type="match status" value="1"/>
</dbReference>
<evidence type="ECO:0000313" key="5">
    <source>
        <dbReference type="EMBL" id="KEF35980.1"/>
    </source>
</evidence>
<proteinExistence type="inferred from homology"/>
<dbReference type="GO" id="GO:0006631">
    <property type="term" value="P:fatty acid metabolic process"/>
    <property type="evidence" value="ECO:0007669"/>
    <property type="project" value="TreeGrafter"/>
</dbReference>
<feature type="domain" description="AMP-dependent synthetase/ligase" evidence="3">
    <location>
        <begin position="31"/>
        <end position="396"/>
    </location>
</feature>
<name>A0A072NRY9_SCHAZ</name>
<protein>
    <submittedName>
        <fullName evidence="5">Acyl-CoA synthetase (AMP-forming)/AMP-acid ligase II</fullName>
    </submittedName>
</protein>
<keyword evidence="2 5" id="KW-0436">Ligase</keyword>
<dbReference type="PATRIC" id="fig|1348973.3.peg.4700"/>
<dbReference type="Pfam" id="PF13193">
    <property type="entry name" value="AMP-binding_C"/>
    <property type="match status" value="1"/>
</dbReference>
<dbReference type="InterPro" id="IPR020845">
    <property type="entry name" value="AMP-binding_CS"/>
</dbReference>
<organism evidence="5 6">
    <name type="scientific">Schinkia azotoformans MEV2011</name>
    <dbReference type="NCBI Taxonomy" id="1348973"/>
    <lineage>
        <taxon>Bacteria</taxon>
        <taxon>Bacillati</taxon>
        <taxon>Bacillota</taxon>
        <taxon>Bacilli</taxon>
        <taxon>Bacillales</taxon>
        <taxon>Bacillaceae</taxon>
        <taxon>Calidifontibacillus/Schinkia group</taxon>
        <taxon>Schinkia</taxon>
    </lineage>
</organism>
<evidence type="ECO:0000256" key="1">
    <source>
        <dbReference type="ARBA" id="ARBA00006432"/>
    </source>
</evidence>
<dbReference type="PROSITE" id="PS00455">
    <property type="entry name" value="AMP_BINDING"/>
    <property type="match status" value="1"/>
</dbReference>
<dbReference type="SUPFAM" id="SSF56801">
    <property type="entry name" value="Acetyl-CoA synthetase-like"/>
    <property type="match status" value="1"/>
</dbReference>
<evidence type="ECO:0000259" key="3">
    <source>
        <dbReference type="Pfam" id="PF00501"/>
    </source>
</evidence>
<dbReference type="InterPro" id="IPR045851">
    <property type="entry name" value="AMP-bd_C_sf"/>
</dbReference>
<dbReference type="Gene3D" id="3.40.50.12780">
    <property type="entry name" value="N-terminal domain of ligase-like"/>
    <property type="match status" value="1"/>
</dbReference>
<dbReference type="AlphaFoldDB" id="A0A072NRY9"/>
<dbReference type="RefSeq" id="WP_081847392.1">
    <property type="nucleotide sequence ID" value="NZ_JJRY01000039.1"/>
</dbReference>
<comment type="similarity">
    <text evidence="1">Belongs to the ATP-dependent AMP-binding enzyme family.</text>
</comment>
<dbReference type="Gene3D" id="3.30.300.30">
    <property type="match status" value="1"/>
</dbReference>
<dbReference type="Proteomes" id="UP000027936">
    <property type="component" value="Unassembled WGS sequence"/>
</dbReference>
<dbReference type="PANTHER" id="PTHR43201">
    <property type="entry name" value="ACYL-COA SYNTHETASE"/>
    <property type="match status" value="1"/>
</dbReference>
<dbReference type="GO" id="GO:0031956">
    <property type="term" value="F:medium-chain fatty acid-CoA ligase activity"/>
    <property type="evidence" value="ECO:0007669"/>
    <property type="project" value="TreeGrafter"/>
</dbReference>
<accession>A0A072NRY9</accession>
<evidence type="ECO:0000259" key="4">
    <source>
        <dbReference type="Pfam" id="PF13193"/>
    </source>
</evidence>
<gene>
    <name evidence="5" type="ORF">M670_04830</name>
</gene>
<dbReference type="OrthoDB" id="9803968at2"/>
<feature type="domain" description="AMP-binding enzyme C-terminal" evidence="4">
    <location>
        <begin position="447"/>
        <end position="522"/>
    </location>
</feature>
<dbReference type="InterPro" id="IPR042099">
    <property type="entry name" value="ANL_N_sf"/>
</dbReference>
<dbReference type="PANTHER" id="PTHR43201:SF5">
    <property type="entry name" value="MEDIUM-CHAIN ACYL-COA LIGASE ACSF2, MITOCHONDRIAL"/>
    <property type="match status" value="1"/>
</dbReference>
<dbReference type="EMBL" id="JJRY01000039">
    <property type="protein sequence ID" value="KEF35980.1"/>
    <property type="molecule type" value="Genomic_DNA"/>
</dbReference>